<protein>
    <submittedName>
        <fullName evidence="2">Uncharacterized protein</fullName>
    </submittedName>
</protein>
<organism evidence="2 3">
    <name type="scientific">Flavobacterium akiainvivens</name>
    <dbReference type="NCBI Taxonomy" id="1202724"/>
    <lineage>
        <taxon>Bacteria</taxon>
        <taxon>Pseudomonadati</taxon>
        <taxon>Bacteroidota</taxon>
        <taxon>Flavobacteriia</taxon>
        <taxon>Flavobacteriales</taxon>
        <taxon>Flavobacteriaceae</taxon>
        <taxon>Flavobacterium</taxon>
    </lineage>
</organism>
<accession>A0A0M8MK54</accession>
<dbReference type="Proteomes" id="UP000037755">
    <property type="component" value="Unassembled WGS sequence"/>
</dbReference>
<keyword evidence="1" id="KW-1133">Transmembrane helix</keyword>
<keyword evidence="3" id="KW-1185">Reference proteome</keyword>
<name>A0A0M8MK54_9FLAO</name>
<sequence>MQSLPLKEEYIPELFIVDGIVCADKIVKSNNRKGVNTAFFCSVSFCFMGWMCLCGLKKKLLKALEIYVLIFSNFC</sequence>
<feature type="transmembrane region" description="Helical" evidence="1">
    <location>
        <begin position="37"/>
        <end position="56"/>
    </location>
</feature>
<dbReference type="EMBL" id="LIYD01000005">
    <property type="protein sequence ID" value="KOS07487.1"/>
    <property type="molecule type" value="Genomic_DNA"/>
</dbReference>
<keyword evidence="1" id="KW-0472">Membrane</keyword>
<gene>
    <name evidence="2" type="ORF">AM493_16615</name>
</gene>
<evidence type="ECO:0000313" key="3">
    <source>
        <dbReference type="Proteomes" id="UP000037755"/>
    </source>
</evidence>
<evidence type="ECO:0000313" key="2">
    <source>
        <dbReference type="EMBL" id="KOS07487.1"/>
    </source>
</evidence>
<evidence type="ECO:0000256" key="1">
    <source>
        <dbReference type="SAM" id="Phobius"/>
    </source>
</evidence>
<keyword evidence="1" id="KW-0812">Transmembrane</keyword>
<dbReference type="AlphaFoldDB" id="A0A0M8MK54"/>
<proteinExistence type="predicted"/>
<comment type="caution">
    <text evidence="2">The sequence shown here is derived from an EMBL/GenBank/DDBJ whole genome shotgun (WGS) entry which is preliminary data.</text>
</comment>
<reference evidence="2 3" key="1">
    <citation type="submission" date="2015-08" db="EMBL/GenBank/DDBJ databases">
        <title>Whole genome sequence of Flavobacterium akiainvivens IK-1T, from decaying Wikstroemia oahuensis, an endemic Hawaiian shrub.</title>
        <authorList>
            <person name="Wan X."/>
            <person name="Hou S."/>
            <person name="Saito J."/>
            <person name="Donachie S."/>
        </authorList>
    </citation>
    <scope>NUCLEOTIDE SEQUENCE [LARGE SCALE GENOMIC DNA]</scope>
    <source>
        <strain evidence="2 3">IK-1</strain>
    </source>
</reference>